<keyword evidence="1" id="KW-1133">Transmembrane helix</keyword>
<name>A0A0R2L2E5_9LACO</name>
<dbReference type="STRING" id="348151.IV55_GL001830"/>
<feature type="transmembrane region" description="Helical" evidence="1">
    <location>
        <begin position="38"/>
        <end position="57"/>
    </location>
</feature>
<evidence type="ECO:0000313" key="2">
    <source>
        <dbReference type="EMBL" id="KRN95729.1"/>
    </source>
</evidence>
<dbReference type="EMBL" id="JQCB01000007">
    <property type="protein sequence ID" value="KRN95729.1"/>
    <property type="molecule type" value="Genomic_DNA"/>
</dbReference>
<accession>A0A0R2L2E5</accession>
<organism evidence="2 3">
    <name type="scientific">Furfurilactobacillus siliginis</name>
    <dbReference type="NCBI Taxonomy" id="348151"/>
    <lineage>
        <taxon>Bacteria</taxon>
        <taxon>Bacillati</taxon>
        <taxon>Bacillota</taxon>
        <taxon>Bacilli</taxon>
        <taxon>Lactobacillales</taxon>
        <taxon>Lactobacillaceae</taxon>
        <taxon>Furfurilactobacillus</taxon>
    </lineage>
</organism>
<feature type="transmembrane region" description="Helical" evidence="1">
    <location>
        <begin position="66"/>
        <end position="89"/>
    </location>
</feature>
<evidence type="ECO:0000313" key="3">
    <source>
        <dbReference type="Proteomes" id="UP000051139"/>
    </source>
</evidence>
<comment type="caution">
    <text evidence="2">The sequence shown here is derived from an EMBL/GenBank/DDBJ whole genome shotgun (WGS) entry which is preliminary data.</text>
</comment>
<dbReference type="AlphaFoldDB" id="A0A0R2L2E5"/>
<feature type="transmembrane region" description="Helical" evidence="1">
    <location>
        <begin position="7"/>
        <end position="26"/>
    </location>
</feature>
<reference evidence="2 3" key="1">
    <citation type="journal article" date="2015" name="Genome Announc.">
        <title>Expanding the biotechnology potential of lactobacilli through comparative genomics of 213 strains and associated genera.</title>
        <authorList>
            <person name="Sun Z."/>
            <person name="Harris H.M."/>
            <person name="McCann A."/>
            <person name="Guo C."/>
            <person name="Argimon S."/>
            <person name="Zhang W."/>
            <person name="Yang X."/>
            <person name="Jeffery I.B."/>
            <person name="Cooney J.C."/>
            <person name="Kagawa T.F."/>
            <person name="Liu W."/>
            <person name="Song Y."/>
            <person name="Salvetti E."/>
            <person name="Wrobel A."/>
            <person name="Rasinkangas P."/>
            <person name="Parkhill J."/>
            <person name="Rea M.C."/>
            <person name="O'Sullivan O."/>
            <person name="Ritari J."/>
            <person name="Douillard F.P."/>
            <person name="Paul Ross R."/>
            <person name="Yang R."/>
            <person name="Briner A.E."/>
            <person name="Felis G.E."/>
            <person name="de Vos W.M."/>
            <person name="Barrangou R."/>
            <person name="Klaenhammer T.R."/>
            <person name="Caufield P.W."/>
            <person name="Cui Y."/>
            <person name="Zhang H."/>
            <person name="O'Toole P.W."/>
        </authorList>
    </citation>
    <scope>NUCLEOTIDE SEQUENCE [LARGE SCALE GENOMIC DNA]</scope>
    <source>
        <strain evidence="2 3">DSM 22696</strain>
    </source>
</reference>
<keyword evidence="1" id="KW-0472">Membrane</keyword>
<dbReference type="PATRIC" id="fig|348151.3.peg.1881"/>
<dbReference type="Proteomes" id="UP000051139">
    <property type="component" value="Unassembled WGS sequence"/>
</dbReference>
<keyword evidence="1" id="KW-0812">Transmembrane</keyword>
<evidence type="ECO:0000256" key="1">
    <source>
        <dbReference type="SAM" id="Phobius"/>
    </source>
</evidence>
<sequence length="130" mass="14578">MMTRKARVLTIVVWVLMAVCVGTLSLRPAEHYVTAQNIGGWWLTLVVYSVAFALGWWQRAHQFGKFVLAITVALAVLFGLFILLVALFAENGLTRSLLGGLALLEIIAGIMWYATVFERRNRLANRKIDD</sequence>
<keyword evidence="3" id="KW-1185">Reference proteome</keyword>
<gene>
    <name evidence="2" type="ORF">IV55_GL001830</name>
</gene>
<protein>
    <submittedName>
        <fullName evidence="2">Uncharacterized protein</fullName>
    </submittedName>
</protein>
<proteinExistence type="predicted"/>
<feature type="transmembrane region" description="Helical" evidence="1">
    <location>
        <begin position="95"/>
        <end position="117"/>
    </location>
</feature>